<organism evidence="2 3">
    <name type="scientific">Aurantimonas marianensis</name>
    <dbReference type="NCBI Taxonomy" id="2920428"/>
    <lineage>
        <taxon>Bacteria</taxon>
        <taxon>Pseudomonadati</taxon>
        <taxon>Pseudomonadota</taxon>
        <taxon>Alphaproteobacteria</taxon>
        <taxon>Hyphomicrobiales</taxon>
        <taxon>Aurantimonadaceae</taxon>
        <taxon>Aurantimonas</taxon>
    </lineage>
</organism>
<sequence>MSAYLKMDEVDRRHRLDDMVQGVIGQPLDRPEGPLKVSGRAPYAHEWHPEGMAHGVLVRATIARGRLSGMDTEAVTAMPGVLAVLTGDKFLRNPAQGTADEAPVQGASDIAYFGQPVALVVAETFEQARHGAQALKLTLETGADPVIDAEAEGVSLETPKKKQLEQGDLDRAMAEAAFTVDEIYRTPSHNSAAMEPHASVAVWDGDTLLLRGSYQMLKYNRNELADSLGIEPEKVRILSPYVGGGFGSKLGIAPEAVAAALGAKEVGRPVSVALTRQQVFETTMRRSETRQRVRLAADADGRLTGISHESLVSNLPDEVFSEPVAQATHFLYRGENRRIVHQIARLNRTCAGSVRAPGEAVGVTIIETAMDELAVATGLDPVELRLRNIPDRDPEKDIPFSSHTLAEALKEGARRFGWDNRQTEPGSRREGEWLIGMGMASAVRVNMLAESEARVRLDPDGTAKVETDMTDIGTGTYAILTQIAAEMLGLPVDNVTTILGDTELPPASGSGGSWGAMSSGTSVFLACEELRRQICARFDCAEDDLTLKDGRAIAGNRAVPLAELLDGESLVAEGHVEPGKTSKAVRQSTFGSHFAEVAVNAVTGETRVRRMLGVFAAGRILNEKTARSQCLGGMTFGIGMALTEDLVPDPRDGHIVNRDFAEYHLPVNADVPQQEVHFLEERDPWANPLGAKGIGELSICGSAAAINNAIYNACGVRVRDYPATLDKVLAGMSADLPAG</sequence>
<dbReference type="InterPro" id="IPR036856">
    <property type="entry name" value="Ald_Oxase/Xan_DH_a/b_sf"/>
</dbReference>
<dbReference type="GO" id="GO:0005506">
    <property type="term" value="F:iron ion binding"/>
    <property type="evidence" value="ECO:0007669"/>
    <property type="project" value="InterPro"/>
</dbReference>
<dbReference type="AlphaFoldDB" id="A0A9X2HAZ0"/>
<evidence type="ECO:0000313" key="3">
    <source>
        <dbReference type="Proteomes" id="UP001155220"/>
    </source>
</evidence>
<dbReference type="PANTHER" id="PTHR11908:SF123">
    <property type="entry name" value="ALDEHYDE OXIDOREDUCTASE MOLYBDENUM-BINDING SUBUNIT PAOC"/>
    <property type="match status" value="1"/>
</dbReference>
<dbReference type="InterPro" id="IPR008274">
    <property type="entry name" value="AldOxase/xan_DH_MoCoBD1"/>
</dbReference>
<dbReference type="Pfam" id="PF20256">
    <property type="entry name" value="MoCoBD_2"/>
    <property type="match status" value="1"/>
</dbReference>
<dbReference type="Pfam" id="PF02738">
    <property type="entry name" value="MoCoBD_1"/>
    <property type="match status" value="1"/>
</dbReference>
<dbReference type="Proteomes" id="UP001155220">
    <property type="component" value="Unassembled WGS sequence"/>
</dbReference>
<accession>A0A9X2HAZ0</accession>
<dbReference type="SUPFAM" id="SSF56003">
    <property type="entry name" value="Molybdenum cofactor-binding domain"/>
    <property type="match status" value="1"/>
</dbReference>
<dbReference type="InterPro" id="IPR016208">
    <property type="entry name" value="Ald_Oxase/xanthine_DH-like"/>
</dbReference>
<proteinExistence type="predicted"/>
<dbReference type="EMBL" id="JALHBS010000002">
    <property type="protein sequence ID" value="MCP3053609.1"/>
    <property type="molecule type" value="Genomic_DNA"/>
</dbReference>
<evidence type="ECO:0000313" key="2">
    <source>
        <dbReference type="EMBL" id="MCP3053609.1"/>
    </source>
</evidence>
<keyword evidence="3" id="KW-1185">Reference proteome</keyword>
<dbReference type="RefSeq" id="WP_253962508.1">
    <property type="nucleotide sequence ID" value="NZ_JALHBS010000002.1"/>
</dbReference>
<dbReference type="SMART" id="SM01008">
    <property type="entry name" value="Ald_Xan_dh_C"/>
    <property type="match status" value="1"/>
</dbReference>
<dbReference type="PANTHER" id="PTHR11908">
    <property type="entry name" value="XANTHINE DEHYDROGENASE"/>
    <property type="match status" value="1"/>
</dbReference>
<dbReference type="Pfam" id="PF01315">
    <property type="entry name" value="Ald_Xan_dh_C"/>
    <property type="match status" value="1"/>
</dbReference>
<feature type="domain" description="Aldehyde oxidase/xanthine dehydrogenase a/b hammerhead" evidence="1">
    <location>
        <begin position="38"/>
        <end position="143"/>
    </location>
</feature>
<dbReference type="InterPro" id="IPR000674">
    <property type="entry name" value="Ald_Oxase/Xan_DH_a/b"/>
</dbReference>
<name>A0A9X2HAZ0_9HYPH</name>
<dbReference type="GO" id="GO:0016491">
    <property type="term" value="F:oxidoreductase activity"/>
    <property type="evidence" value="ECO:0007669"/>
    <property type="project" value="InterPro"/>
</dbReference>
<dbReference type="InterPro" id="IPR046867">
    <property type="entry name" value="AldOxase/xan_DH_MoCoBD2"/>
</dbReference>
<protein>
    <submittedName>
        <fullName evidence="2">Xanthine dehydrogenase family protein molybdopterin-binding subunit</fullName>
    </submittedName>
</protein>
<comment type="caution">
    <text evidence="2">The sequence shown here is derived from an EMBL/GenBank/DDBJ whole genome shotgun (WGS) entry which is preliminary data.</text>
</comment>
<reference evidence="2" key="1">
    <citation type="submission" date="2022-03" db="EMBL/GenBank/DDBJ databases">
        <title>Aurantimonas Liuensis sp. Nov., isolated from the hadal seawater of the Mariana Trench.</title>
        <authorList>
            <person name="Liu R."/>
        </authorList>
    </citation>
    <scope>NUCLEOTIDE SEQUENCE</scope>
    <source>
        <strain evidence="2">LRZ36</strain>
    </source>
</reference>
<gene>
    <name evidence="2" type="ORF">MJ956_00415</name>
</gene>
<dbReference type="SUPFAM" id="SSF54665">
    <property type="entry name" value="CO dehydrogenase molybdoprotein N-domain-like"/>
    <property type="match status" value="1"/>
</dbReference>
<dbReference type="Gene3D" id="3.30.365.10">
    <property type="entry name" value="Aldehyde oxidase/xanthine dehydrogenase, molybdopterin binding domain"/>
    <property type="match status" value="4"/>
</dbReference>
<dbReference type="Gene3D" id="3.90.1170.50">
    <property type="entry name" value="Aldehyde oxidase/xanthine dehydrogenase, a/b hammerhead"/>
    <property type="match status" value="1"/>
</dbReference>
<dbReference type="InterPro" id="IPR037165">
    <property type="entry name" value="AldOxase/xan_DH_Mopterin-bd_sf"/>
</dbReference>
<evidence type="ECO:0000259" key="1">
    <source>
        <dbReference type="SMART" id="SM01008"/>
    </source>
</evidence>